<sequence length="323" mass="35536">MPRRWPRPDLDGLLEKQYGLVRRDQVLGGMPDSLTKGALRWRLERGVWQTVLPAVYATHGGPLSREQRAFASLLYAGESAQLTGPTALQLHVVHSAPADDLVHVLIPDRRRLSPARFAAVSRTHRLDPRATTIGRMAVVSPARAVADTVRMVPGLDQNAARTLVVESLQRRLTTLDALQDELRDGPKRGSLLLRAALTEVEQGLRGSPLTRLRELCASNPALPEIRWQPALLGPDGEALPTPDGWIADTAIALEVIAPDQDPSPEAWTRRLRRQQAFTEYGVLVLTFTANELRIDPAAVLATIVRAYLDRARAGVRHAVRVAP</sequence>
<gene>
    <name evidence="1" type="ORF">ACFOZ4_02490</name>
</gene>
<protein>
    <recommendedName>
        <fullName evidence="3">Transcriptional regulator, AbiEi antitoxin, Type IV TA system</fullName>
    </recommendedName>
</protein>
<comment type="caution">
    <text evidence="1">The sequence shown here is derived from an EMBL/GenBank/DDBJ whole genome shotgun (WGS) entry which is preliminary data.</text>
</comment>
<evidence type="ECO:0008006" key="3">
    <source>
        <dbReference type="Google" id="ProtNLM"/>
    </source>
</evidence>
<evidence type="ECO:0000313" key="1">
    <source>
        <dbReference type="EMBL" id="MFC4129471.1"/>
    </source>
</evidence>
<keyword evidence="2" id="KW-1185">Reference proteome</keyword>
<evidence type="ECO:0000313" key="2">
    <source>
        <dbReference type="Proteomes" id="UP001595816"/>
    </source>
</evidence>
<reference evidence="2" key="1">
    <citation type="journal article" date="2019" name="Int. J. Syst. Evol. Microbiol.">
        <title>The Global Catalogue of Microorganisms (GCM) 10K type strain sequencing project: providing services to taxonomists for standard genome sequencing and annotation.</title>
        <authorList>
            <consortium name="The Broad Institute Genomics Platform"/>
            <consortium name="The Broad Institute Genome Sequencing Center for Infectious Disease"/>
            <person name="Wu L."/>
            <person name="Ma J."/>
        </authorList>
    </citation>
    <scope>NUCLEOTIDE SEQUENCE [LARGE SCALE GENOMIC DNA]</scope>
    <source>
        <strain evidence="2">CGMCC 4.7289</strain>
    </source>
</reference>
<proteinExistence type="predicted"/>
<dbReference type="EMBL" id="JBHSAY010000003">
    <property type="protein sequence ID" value="MFC4129471.1"/>
    <property type="molecule type" value="Genomic_DNA"/>
</dbReference>
<accession>A0ABV8LG40</accession>
<organism evidence="1 2">
    <name type="scientific">Hamadaea flava</name>
    <dbReference type="NCBI Taxonomy" id="1742688"/>
    <lineage>
        <taxon>Bacteria</taxon>
        <taxon>Bacillati</taxon>
        <taxon>Actinomycetota</taxon>
        <taxon>Actinomycetes</taxon>
        <taxon>Micromonosporales</taxon>
        <taxon>Micromonosporaceae</taxon>
        <taxon>Hamadaea</taxon>
    </lineage>
</organism>
<name>A0ABV8LG40_9ACTN</name>
<dbReference type="RefSeq" id="WP_253759449.1">
    <property type="nucleotide sequence ID" value="NZ_JAMZDZ010000001.1"/>
</dbReference>
<dbReference type="Proteomes" id="UP001595816">
    <property type="component" value="Unassembled WGS sequence"/>
</dbReference>